<gene>
    <name evidence="2" type="ORF">DESUT3_01660</name>
</gene>
<dbReference type="Proteomes" id="UP001319827">
    <property type="component" value="Chromosome"/>
</dbReference>
<evidence type="ECO:0000259" key="1">
    <source>
        <dbReference type="Pfam" id="PF09350"/>
    </source>
</evidence>
<keyword evidence="3" id="KW-1185">Reference proteome</keyword>
<dbReference type="PANTHER" id="PTHR39158:SF1">
    <property type="entry name" value="DNAJ HOMOLOG SUBFAMILY C MEMBER 28"/>
    <property type="match status" value="1"/>
</dbReference>
<evidence type="ECO:0000313" key="3">
    <source>
        <dbReference type="Proteomes" id="UP001319827"/>
    </source>
</evidence>
<dbReference type="EMBL" id="AP024355">
    <property type="protein sequence ID" value="BCR03097.1"/>
    <property type="molecule type" value="Genomic_DNA"/>
</dbReference>
<dbReference type="RefSeq" id="WP_221250575.1">
    <property type="nucleotide sequence ID" value="NZ_AP024355.1"/>
</dbReference>
<name>A0ABM8HNQ6_9BACT</name>
<dbReference type="PANTHER" id="PTHR39158">
    <property type="entry name" value="OS08G0560600 PROTEIN"/>
    <property type="match status" value="1"/>
</dbReference>
<dbReference type="InterPro" id="IPR018961">
    <property type="entry name" value="DnaJ_homolog_subfam-C_membr-28"/>
</dbReference>
<feature type="domain" description="DnaJ homologue subfamily C member 28 conserved" evidence="1">
    <location>
        <begin position="7"/>
        <end position="73"/>
    </location>
</feature>
<protein>
    <submittedName>
        <fullName evidence="2">DUF1992 domain-containing protein</fullName>
    </submittedName>
</protein>
<evidence type="ECO:0000313" key="2">
    <source>
        <dbReference type="EMBL" id="BCR03097.1"/>
    </source>
</evidence>
<accession>A0ABM8HNQ6</accession>
<dbReference type="InterPro" id="IPR052573">
    <property type="entry name" value="DnaJ_C_subfamily_28"/>
</dbReference>
<organism evidence="2 3">
    <name type="scientific">Desulfuromonas versatilis</name>
    <dbReference type="NCBI Taxonomy" id="2802975"/>
    <lineage>
        <taxon>Bacteria</taxon>
        <taxon>Pseudomonadati</taxon>
        <taxon>Thermodesulfobacteriota</taxon>
        <taxon>Desulfuromonadia</taxon>
        <taxon>Desulfuromonadales</taxon>
        <taxon>Desulfuromonadaceae</taxon>
        <taxon>Desulfuromonas</taxon>
    </lineage>
</organism>
<sequence>MDVFALIAERRILEAMQRGDFDNLALKGQPIARDECGEVPAELRMAYKVLKNAGMVPEEVAISRELVTLRNLVDCCQNVEERTELKKQLTEKALRFNLLMEKRGRSAAFEEYETRLAAKMGL</sequence>
<reference evidence="2 3" key="2">
    <citation type="journal article" date="2021" name="Int. J. Syst. Evol. Microbiol.">
        <title>Isolation and Polyphasic Characterization of Desulfuromonas versatilis sp. Nov., an Electrogenic Bacteria Capable of Versatile Metabolism Isolated from a Graphene Oxide-Reducing Enrichment Culture.</title>
        <authorList>
            <person name="Xie L."/>
            <person name="Yoshida N."/>
            <person name="Ishii S."/>
            <person name="Meng L."/>
        </authorList>
    </citation>
    <scope>NUCLEOTIDE SEQUENCE [LARGE SCALE GENOMIC DNA]</scope>
    <source>
        <strain evidence="2 3">NIT-T3</strain>
    </source>
</reference>
<dbReference type="Pfam" id="PF09350">
    <property type="entry name" value="DJC28_CD"/>
    <property type="match status" value="1"/>
</dbReference>
<reference evidence="2 3" key="1">
    <citation type="journal article" date="2016" name="C (Basel)">
        <title>Selective Growth of and Electricity Production by Marine Exoelectrogenic Bacteria in Self-Aggregated Hydrogel of Microbially Reduced Graphene Oxide.</title>
        <authorList>
            <person name="Yoshida N."/>
            <person name="Goto Y."/>
            <person name="Miyata Y."/>
        </authorList>
    </citation>
    <scope>NUCLEOTIDE SEQUENCE [LARGE SCALE GENOMIC DNA]</scope>
    <source>
        <strain evidence="2 3">NIT-T3</strain>
    </source>
</reference>
<proteinExistence type="predicted"/>